<name>A0A7M2T7J8_STRCW</name>
<dbReference type="PANTHER" id="PTHR40761:SF1">
    <property type="entry name" value="CONSERVED INTEGRAL MEMBRANE ALANINE VALINE AND LEUCINE RICH PROTEIN-RELATED"/>
    <property type="match status" value="1"/>
</dbReference>
<dbReference type="KEGG" id="schf:IPT68_01215"/>
<gene>
    <name evidence="2" type="ORF">IPT68_01215</name>
</gene>
<organism evidence="2 3">
    <name type="scientific">Streptomyces chromofuscus</name>
    <dbReference type="NCBI Taxonomy" id="42881"/>
    <lineage>
        <taxon>Bacteria</taxon>
        <taxon>Bacillati</taxon>
        <taxon>Actinomycetota</taxon>
        <taxon>Actinomycetes</taxon>
        <taxon>Kitasatosporales</taxon>
        <taxon>Streptomycetaceae</taxon>
        <taxon>Streptomyces</taxon>
    </lineage>
</organism>
<feature type="transmembrane region" description="Helical" evidence="1">
    <location>
        <begin position="202"/>
        <end position="220"/>
    </location>
</feature>
<feature type="transmembrane region" description="Helical" evidence="1">
    <location>
        <begin position="51"/>
        <end position="82"/>
    </location>
</feature>
<dbReference type="EMBL" id="CP063374">
    <property type="protein sequence ID" value="QOV44687.1"/>
    <property type="molecule type" value="Genomic_DNA"/>
</dbReference>
<feature type="transmembrane region" description="Helical" evidence="1">
    <location>
        <begin position="255"/>
        <end position="276"/>
    </location>
</feature>
<evidence type="ECO:0000256" key="1">
    <source>
        <dbReference type="SAM" id="Phobius"/>
    </source>
</evidence>
<feature type="transmembrane region" description="Helical" evidence="1">
    <location>
        <begin position="134"/>
        <end position="152"/>
    </location>
</feature>
<protein>
    <submittedName>
        <fullName evidence="2">DMT family transporter</fullName>
    </submittedName>
</protein>
<proteinExistence type="predicted"/>
<keyword evidence="3" id="KW-1185">Reference proteome</keyword>
<dbReference type="Proteomes" id="UP000594008">
    <property type="component" value="Chromosome"/>
</dbReference>
<feature type="transmembrane region" description="Helical" evidence="1">
    <location>
        <begin position="103"/>
        <end position="122"/>
    </location>
</feature>
<evidence type="ECO:0000313" key="2">
    <source>
        <dbReference type="EMBL" id="QOV44687.1"/>
    </source>
</evidence>
<evidence type="ECO:0000313" key="3">
    <source>
        <dbReference type="Proteomes" id="UP000594008"/>
    </source>
</evidence>
<dbReference type="PANTHER" id="PTHR40761">
    <property type="entry name" value="CONSERVED INTEGRAL MEMBRANE ALANINE VALINE AND LEUCINE RICH PROTEIN-RELATED"/>
    <property type="match status" value="1"/>
</dbReference>
<sequence length="284" mass="29223">MSTVVAVVAALLAALSFGVGSVIQQEAAQEAPARESMRLRLVLDLGRRPRWLAGMILVVSSYALLGLALAFGPLILVQPLAATDLLFALPLLAWRRRVGMTRLEVAGIACTAGGVALFLTALPPSPEGSAVPAAREWLPVILAISCAVVLLAETGRRSRAPTRTALYAIGAALLLALLDSLTKSTAGRFRADGLGALAHWEPYAVVLVGLTGLIVAQSAYQAGSLAISLPLIDTLEPMTAVLIGVAVFGEQLASSTGALVVQALGAAMAVAGIVLLDRSPLARP</sequence>
<dbReference type="RefSeq" id="WP_189697575.1">
    <property type="nucleotide sequence ID" value="NZ_BMTA01000005.1"/>
</dbReference>
<feature type="transmembrane region" description="Helical" evidence="1">
    <location>
        <begin position="227"/>
        <end position="249"/>
    </location>
</feature>
<dbReference type="NCBIfam" id="NF038012">
    <property type="entry name" value="DMT_1"/>
    <property type="match status" value="1"/>
</dbReference>
<keyword evidence="1" id="KW-0472">Membrane</keyword>
<feature type="transmembrane region" description="Helical" evidence="1">
    <location>
        <begin position="164"/>
        <end position="182"/>
    </location>
</feature>
<keyword evidence="1" id="KW-1133">Transmembrane helix</keyword>
<keyword evidence="1" id="KW-0812">Transmembrane</keyword>
<dbReference type="AlphaFoldDB" id="A0A7M2T7J8"/>
<reference evidence="2 3" key="1">
    <citation type="submission" date="2020-10" db="EMBL/GenBank/DDBJ databases">
        <title>Streptomyces chromofuscus complate genome analysis.</title>
        <authorList>
            <person name="Anwar N."/>
        </authorList>
    </citation>
    <scope>NUCLEOTIDE SEQUENCE [LARGE SCALE GENOMIC DNA]</scope>
    <source>
        <strain evidence="2 3">DSM 40273</strain>
    </source>
</reference>
<accession>A0A7M2T7J8</accession>